<accession>A0A2S3Z8N4</accession>
<dbReference type="GO" id="GO:0004222">
    <property type="term" value="F:metalloendopeptidase activity"/>
    <property type="evidence" value="ECO:0007669"/>
    <property type="project" value="TreeGrafter"/>
</dbReference>
<proteinExistence type="predicted"/>
<dbReference type="Proteomes" id="UP000237104">
    <property type="component" value="Unassembled WGS sequence"/>
</dbReference>
<feature type="compositionally biased region" description="Basic and acidic residues" evidence="2">
    <location>
        <begin position="1"/>
        <end position="11"/>
    </location>
</feature>
<gene>
    <name evidence="4" type="ORF">C3B59_15315</name>
</gene>
<evidence type="ECO:0000313" key="5">
    <source>
        <dbReference type="Proteomes" id="UP000237104"/>
    </source>
</evidence>
<dbReference type="InterPro" id="IPR050570">
    <property type="entry name" value="Cell_wall_metabolism_enzyme"/>
</dbReference>
<dbReference type="PANTHER" id="PTHR21666:SF289">
    <property type="entry name" value="L-ALA--D-GLU ENDOPEPTIDASE"/>
    <property type="match status" value="1"/>
</dbReference>
<dbReference type="OrthoDB" id="5245088at2"/>
<evidence type="ECO:0000256" key="1">
    <source>
        <dbReference type="ARBA" id="ARBA00022729"/>
    </source>
</evidence>
<evidence type="ECO:0000256" key="2">
    <source>
        <dbReference type="SAM" id="MobiDB-lite"/>
    </source>
</evidence>
<reference evidence="4 5" key="1">
    <citation type="submission" date="2018-01" db="EMBL/GenBank/DDBJ databases">
        <title>Cryobacterium sp. nov., from glaciers in China.</title>
        <authorList>
            <person name="Liu Q."/>
            <person name="Xin Y.-H."/>
        </authorList>
    </citation>
    <scope>NUCLEOTIDE SEQUENCE [LARGE SCALE GENOMIC DNA]</scope>
    <source>
        <strain evidence="4 5">TMB1-8</strain>
    </source>
</reference>
<dbReference type="RefSeq" id="WP_103432044.1">
    <property type="nucleotide sequence ID" value="NZ_PPXF01000058.1"/>
</dbReference>
<dbReference type="SUPFAM" id="SSF51261">
    <property type="entry name" value="Duplicated hybrid motif"/>
    <property type="match status" value="1"/>
</dbReference>
<dbReference type="PANTHER" id="PTHR21666">
    <property type="entry name" value="PEPTIDASE-RELATED"/>
    <property type="match status" value="1"/>
</dbReference>
<dbReference type="EMBL" id="PPXF01000058">
    <property type="protein sequence ID" value="POH61938.1"/>
    <property type="molecule type" value="Genomic_DNA"/>
</dbReference>
<dbReference type="InterPro" id="IPR016047">
    <property type="entry name" value="M23ase_b-sheet_dom"/>
</dbReference>
<dbReference type="CDD" id="cd12797">
    <property type="entry name" value="M23_peptidase"/>
    <property type="match status" value="1"/>
</dbReference>
<dbReference type="InterPro" id="IPR011055">
    <property type="entry name" value="Dup_hybrid_motif"/>
</dbReference>
<evidence type="ECO:0000313" key="4">
    <source>
        <dbReference type="EMBL" id="POH61938.1"/>
    </source>
</evidence>
<dbReference type="Pfam" id="PF01551">
    <property type="entry name" value="Peptidase_M23"/>
    <property type="match status" value="1"/>
</dbReference>
<sequence length="241" mass="24514">MTATGRPDKRLASTRSPLHRFRSRRRAAQAPFRLAALPVCAIAAALLTGAPSLSGSPAPALASAPVPVVAEHSAAASVAVPVSAAPGAALPGQAAPAGWAWPVGPPRELTRPFEAPASRYAAGHRGIDLVAGEGHPVRSPADGVVTFAGTVVDRPVLSIQHGEDLVSSFEPVTATVSEGDRVLAGQVVGVVATGSHCTARCVHFGVRRHGQYISPMLFLGGLARAILLPLPPAGPVPIPAR</sequence>
<name>A0A2S3Z8N4_9MICO</name>
<protein>
    <submittedName>
        <fullName evidence="4">M23 family peptidase</fullName>
    </submittedName>
</protein>
<evidence type="ECO:0000259" key="3">
    <source>
        <dbReference type="Pfam" id="PF01551"/>
    </source>
</evidence>
<dbReference type="Gene3D" id="2.70.70.10">
    <property type="entry name" value="Glucose Permease (Domain IIA)"/>
    <property type="match status" value="1"/>
</dbReference>
<organism evidence="4 5">
    <name type="scientific">Cryobacterium zongtaii</name>
    <dbReference type="NCBI Taxonomy" id="1259217"/>
    <lineage>
        <taxon>Bacteria</taxon>
        <taxon>Bacillati</taxon>
        <taxon>Actinomycetota</taxon>
        <taxon>Actinomycetes</taxon>
        <taxon>Micrococcales</taxon>
        <taxon>Microbacteriaceae</taxon>
        <taxon>Cryobacterium</taxon>
    </lineage>
</organism>
<feature type="region of interest" description="Disordered" evidence="2">
    <location>
        <begin position="1"/>
        <end position="24"/>
    </location>
</feature>
<feature type="domain" description="M23ase beta-sheet core" evidence="3">
    <location>
        <begin position="123"/>
        <end position="215"/>
    </location>
</feature>
<keyword evidence="1" id="KW-0732">Signal</keyword>
<comment type="caution">
    <text evidence="4">The sequence shown here is derived from an EMBL/GenBank/DDBJ whole genome shotgun (WGS) entry which is preliminary data.</text>
</comment>
<dbReference type="AlphaFoldDB" id="A0A2S3Z8N4"/>